<proteinExistence type="predicted"/>
<dbReference type="Proteomes" id="UP000287563">
    <property type="component" value="Unassembled WGS sequence"/>
</dbReference>
<organism evidence="1 2">
    <name type="scientific">Photobacterium chitinilyticum</name>
    <dbReference type="NCBI Taxonomy" id="2485123"/>
    <lineage>
        <taxon>Bacteria</taxon>
        <taxon>Pseudomonadati</taxon>
        <taxon>Pseudomonadota</taxon>
        <taxon>Gammaproteobacteria</taxon>
        <taxon>Vibrionales</taxon>
        <taxon>Vibrionaceae</taxon>
        <taxon>Photobacterium</taxon>
    </lineage>
</organism>
<accession>A0A444JP73</accession>
<evidence type="ECO:0000313" key="1">
    <source>
        <dbReference type="EMBL" id="RWX54859.1"/>
    </source>
</evidence>
<dbReference type="InterPro" id="IPR046904">
    <property type="entry name" value="ABC-3C_MC2"/>
</dbReference>
<dbReference type="RefSeq" id="WP_128784484.1">
    <property type="nucleotide sequence ID" value="NZ_RJLM01000005.1"/>
</dbReference>
<gene>
    <name evidence="1" type="ORF">EDI28_14025</name>
</gene>
<name>A0A444JP73_9GAMM</name>
<dbReference type="OrthoDB" id="8662245at2"/>
<dbReference type="Pfam" id="PF20288">
    <property type="entry name" value="MC2"/>
    <property type="match status" value="1"/>
</dbReference>
<dbReference type="AlphaFoldDB" id="A0A444JP73"/>
<keyword evidence="2" id="KW-1185">Reference proteome</keyword>
<sequence>MTSEMTFSLAYNNQLEFGLRALVILSHVYPHECDLEKLSYLDYIIVHSGDFNEYLKSIHAPIPYRSTEVLVRREQMKRGINLLCNYGLAMPVFLEKGFYYRISEEGVPFLDSLAEAYVKYVDERASWAVREFGKYSSSELSNLICEANIDGDAEIVFQTGVLV</sequence>
<dbReference type="EMBL" id="RJLM01000005">
    <property type="protein sequence ID" value="RWX54859.1"/>
    <property type="molecule type" value="Genomic_DNA"/>
</dbReference>
<evidence type="ECO:0000313" key="2">
    <source>
        <dbReference type="Proteomes" id="UP000287563"/>
    </source>
</evidence>
<protein>
    <recommendedName>
        <fullName evidence="3">Threonine transporter</fullName>
    </recommendedName>
</protein>
<evidence type="ECO:0008006" key="3">
    <source>
        <dbReference type="Google" id="ProtNLM"/>
    </source>
</evidence>
<reference evidence="1 2" key="1">
    <citation type="submission" date="2018-11" db="EMBL/GenBank/DDBJ databases">
        <title>Photobacterium sp. BEI247 sp. nov., a marine bacterium isolated from Yongle Blue Hole in the South China Sea.</title>
        <authorList>
            <person name="Wang X."/>
        </authorList>
    </citation>
    <scope>NUCLEOTIDE SEQUENCE [LARGE SCALE GENOMIC DNA]</scope>
    <source>
        <strain evidence="2">BEI247</strain>
    </source>
</reference>
<comment type="caution">
    <text evidence="1">The sequence shown here is derived from an EMBL/GenBank/DDBJ whole genome shotgun (WGS) entry which is preliminary data.</text>
</comment>